<dbReference type="PANTHER" id="PTHR31157">
    <property type="entry name" value="SCP DOMAIN-CONTAINING PROTEIN"/>
    <property type="match status" value="1"/>
</dbReference>
<dbReference type="EMBL" id="LGUC01000001">
    <property type="protein sequence ID" value="KPN31283.1"/>
    <property type="molecule type" value="Genomic_DNA"/>
</dbReference>
<keyword evidence="3" id="KW-1185">Reference proteome</keyword>
<feature type="domain" description="SCP" evidence="1">
    <location>
        <begin position="1"/>
        <end position="130"/>
    </location>
</feature>
<dbReference type="PANTHER" id="PTHR31157:SF1">
    <property type="entry name" value="SCP DOMAIN-CONTAINING PROTEIN"/>
    <property type="match status" value="1"/>
</dbReference>
<dbReference type="AlphaFoldDB" id="A0A0N8I045"/>
<reference evidence="3" key="1">
    <citation type="submission" date="2013-11" db="EMBL/GenBank/DDBJ databases">
        <authorList>
            <person name="Hoang H.T."/>
            <person name="Killian M.L."/>
            <person name="Madson D.M."/>
            <person name="Arruda P.H.E."/>
            <person name="Sun D."/>
            <person name="Schwartz K.J."/>
            <person name="Yoon K."/>
        </authorList>
    </citation>
    <scope>NUCLEOTIDE SEQUENCE [LARGE SCALE GENOMIC DNA]</scope>
    <source>
        <strain evidence="3">CDK2</strain>
    </source>
</reference>
<evidence type="ECO:0000259" key="1">
    <source>
        <dbReference type="Pfam" id="PF00188"/>
    </source>
</evidence>
<accession>A0A0N8I045</accession>
<comment type="caution">
    <text evidence="2">The sequence shown here is derived from an EMBL/GenBank/DDBJ whole genome shotgun (WGS) entry which is preliminary data.</text>
</comment>
<dbReference type="Proteomes" id="UP000050535">
    <property type="component" value="Unassembled WGS sequence"/>
</dbReference>
<dbReference type="STRING" id="699431.SY89_02026"/>
<dbReference type="Gene3D" id="3.40.33.10">
    <property type="entry name" value="CAP"/>
    <property type="match status" value="1"/>
</dbReference>
<dbReference type="InterPro" id="IPR035940">
    <property type="entry name" value="CAP_sf"/>
</dbReference>
<evidence type="ECO:0000313" key="2">
    <source>
        <dbReference type="EMBL" id="KPN31283.1"/>
    </source>
</evidence>
<dbReference type="CDD" id="cd05379">
    <property type="entry name" value="CAP_bacterial"/>
    <property type="match status" value="1"/>
</dbReference>
<protein>
    <submittedName>
        <fullName evidence="2">Cysteine-rich secretory protein family protein</fullName>
    </submittedName>
</protein>
<dbReference type="SUPFAM" id="SSF55797">
    <property type="entry name" value="PR-1-like"/>
    <property type="match status" value="1"/>
</dbReference>
<gene>
    <name evidence="2" type="ORF">SY89_02026</name>
</gene>
<dbReference type="InterPro" id="IPR014044">
    <property type="entry name" value="CAP_dom"/>
</dbReference>
<proteinExistence type="predicted"/>
<sequence length="132" mass="14539">MNERRKENGLEPLARNQTLDAAARYKSWDMAQRDYFAHIGPNGTKVGVKFIKRHIRCNSIGENLHRAGYGESVAYPGSELPRDSKIATDAVDALLNSPGHRANALSPNYDSQGIGVFVDENGTVFVTQEFCG</sequence>
<organism evidence="2 3">
    <name type="scientific">Halolamina pelagica</name>
    <dbReference type="NCBI Taxonomy" id="699431"/>
    <lineage>
        <taxon>Archaea</taxon>
        <taxon>Methanobacteriati</taxon>
        <taxon>Methanobacteriota</taxon>
        <taxon>Stenosarchaea group</taxon>
        <taxon>Halobacteria</taxon>
        <taxon>Halobacteriales</taxon>
        <taxon>Haloferacaceae</taxon>
    </lineage>
</organism>
<dbReference type="Pfam" id="PF00188">
    <property type="entry name" value="CAP"/>
    <property type="match status" value="1"/>
</dbReference>
<name>A0A0N8I045_9EURY</name>
<evidence type="ECO:0000313" key="3">
    <source>
        <dbReference type="Proteomes" id="UP000050535"/>
    </source>
</evidence>